<feature type="compositionally biased region" description="Polar residues" evidence="1">
    <location>
        <begin position="70"/>
        <end position="84"/>
    </location>
</feature>
<gene>
    <name evidence="2" type="ORF">KMZ29_00670</name>
</gene>
<proteinExistence type="predicted"/>
<name>A0A975NED1_9BRAD</name>
<evidence type="ECO:0000313" key="3">
    <source>
        <dbReference type="Proteomes" id="UP000680839"/>
    </source>
</evidence>
<accession>A0A975NED1</accession>
<dbReference type="AlphaFoldDB" id="A0A975NED1"/>
<dbReference type="RefSeq" id="WP_215622032.1">
    <property type="nucleotide sequence ID" value="NZ_CP076134.1"/>
</dbReference>
<evidence type="ECO:0000313" key="2">
    <source>
        <dbReference type="EMBL" id="QWG13300.1"/>
    </source>
</evidence>
<protein>
    <submittedName>
        <fullName evidence="2">Uncharacterized protein</fullName>
    </submittedName>
</protein>
<dbReference type="EMBL" id="CP076134">
    <property type="protein sequence ID" value="QWG13300.1"/>
    <property type="molecule type" value="Genomic_DNA"/>
</dbReference>
<organism evidence="2 3">
    <name type="scientific">Bradyrhizobium sediminis</name>
    <dbReference type="NCBI Taxonomy" id="2840469"/>
    <lineage>
        <taxon>Bacteria</taxon>
        <taxon>Pseudomonadati</taxon>
        <taxon>Pseudomonadota</taxon>
        <taxon>Alphaproteobacteria</taxon>
        <taxon>Hyphomicrobiales</taxon>
        <taxon>Nitrobacteraceae</taxon>
        <taxon>Bradyrhizobium</taxon>
    </lineage>
</organism>
<reference evidence="2" key="1">
    <citation type="submission" date="2021-06" db="EMBL/GenBank/DDBJ databases">
        <title>Bradyrhizobium sp. S2-20-1 Genome sequencing.</title>
        <authorList>
            <person name="Jin L."/>
        </authorList>
    </citation>
    <scope>NUCLEOTIDE SEQUENCE</scope>
    <source>
        <strain evidence="2">S2-20-1</strain>
    </source>
</reference>
<evidence type="ECO:0000256" key="1">
    <source>
        <dbReference type="SAM" id="MobiDB-lite"/>
    </source>
</evidence>
<feature type="region of interest" description="Disordered" evidence="1">
    <location>
        <begin position="62"/>
        <end position="84"/>
    </location>
</feature>
<sequence length="84" mass="9000">MRVFLVSAVSAIVLAIGSMLVLDRMVQRNTDQAFGSSTSVRLPDHGNIHNLVGRDWSSAKEHGWGDEIPTANSPLSLAQPSASK</sequence>
<dbReference type="Proteomes" id="UP000680839">
    <property type="component" value="Chromosome"/>
</dbReference>